<dbReference type="PANTHER" id="PTHR12640">
    <property type="entry name" value="RIBOPHORIN II"/>
    <property type="match status" value="1"/>
</dbReference>
<organism evidence="10 11">
    <name type="scientific">Madurella mycetomatis</name>
    <dbReference type="NCBI Taxonomy" id="100816"/>
    <lineage>
        <taxon>Eukaryota</taxon>
        <taxon>Fungi</taxon>
        <taxon>Dikarya</taxon>
        <taxon>Ascomycota</taxon>
        <taxon>Pezizomycotina</taxon>
        <taxon>Sordariomycetes</taxon>
        <taxon>Sordariomycetidae</taxon>
        <taxon>Sordariales</taxon>
        <taxon>Sordariales incertae sedis</taxon>
        <taxon>Madurella</taxon>
    </lineage>
</organism>
<dbReference type="VEuPathDB" id="FungiDB:MMYC01_201796"/>
<evidence type="ECO:0000313" key="11">
    <source>
        <dbReference type="Proteomes" id="UP000078237"/>
    </source>
</evidence>
<proteinExistence type="predicted"/>
<dbReference type="EMBL" id="LCTW02000018">
    <property type="protein sequence ID" value="KXX82252.1"/>
    <property type="molecule type" value="Genomic_DNA"/>
</dbReference>
<evidence type="ECO:0000256" key="8">
    <source>
        <dbReference type="SAM" id="SignalP"/>
    </source>
</evidence>
<feature type="chain" id="PRO_5044229131" evidence="8">
    <location>
        <begin position="22"/>
        <end position="287"/>
    </location>
</feature>
<sequence>MRLIQSFAPALLLLAAGVAQAASAWSFDEGSLSVVAKKSGDTIKEKFSHNAPLSKPVSLGSADTLKVILSAKDNGKGKRPHQAFLVLREQDSGLEAPFPLTVKDNGKAAAQISQKDLPIQLLVATKPLKASVVLASFGSSQGVNAPAFDVKVETDPNAPAPSYEPPVRYGKKPEIHHIFRPDPKSPPKVVSLFFALAVVATLPALFIGWALLGANLNHFSKAIGAAPLSHAAFFGSILAMEFVFFMYYTSWNLFQALPILGAVAVVTVLSGTKALGEVQSRRLAGER</sequence>
<keyword evidence="2 7" id="KW-0812">Transmembrane</keyword>
<evidence type="ECO:0000256" key="2">
    <source>
        <dbReference type="ARBA" id="ARBA00022692"/>
    </source>
</evidence>
<dbReference type="STRING" id="100816.A0A175WFB1"/>
<evidence type="ECO:0000256" key="5">
    <source>
        <dbReference type="ARBA" id="ARBA00022989"/>
    </source>
</evidence>
<accession>A0A175WFB1</accession>
<dbReference type="Proteomes" id="UP000078237">
    <property type="component" value="Unassembled WGS sequence"/>
</dbReference>
<reference evidence="10 11" key="1">
    <citation type="journal article" date="2016" name="Genome Announc.">
        <title>Genome Sequence of Madurella mycetomatis mm55, Isolated from a Human Mycetoma Case in Sudan.</title>
        <authorList>
            <person name="Smit S."/>
            <person name="Derks M.F."/>
            <person name="Bervoets S."/>
            <person name="Fahal A."/>
            <person name="van Leeuwen W."/>
            <person name="van Belkum A."/>
            <person name="van de Sande W.W."/>
        </authorList>
    </citation>
    <scope>NUCLEOTIDE SEQUENCE [LARGE SCALE GENOMIC DNA]</scope>
    <source>
        <strain evidence="11">mm55</strain>
    </source>
</reference>
<comment type="caution">
    <text evidence="10">The sequence shown here is derived from an EMBL/GenBank/DDBJ whole genome shotgun (WGS) entry which is preliminary data.</text>
</comment>
<dbReference type="GO" id="GO:0016740">
    <property type="term" value="F:transferase activity"/>
    <property type="evidence" value="ECO:0007669"/>
    <property type="project" value="UniProtKB-KW"/>
</dbReference>
<evidence type="ECO:0000256" key="3">
    <source>
        <dbReference type="ARBA" id="ARBA00022729"/>
    </source>
</evidence>
<dbReference type="OrthoDB" id="432292at2759"/>
<dbReference type="Pfam" id="PF25147">
    <property type="entry name" value="Ribophorin_II_C"/>
    <property type="match status" value="1"/>
</dbReference>
<evidence type="ECO:0000256" key="4">
    <source>
        <dbReference type="ARBA" id="ARBA00022824"/>
    </source>
</evidence>
<evidence type="ECO:0000256" key="1">
    <source>
        <dbReference type="ARBA" id="ARBA00004477"/>
    </source>
</evidence>
<feature type="domain" description="Ribophorin II C-terminal" evidence="9">
    <location>
        <begin position="179"/>
        <end position="282"/>
    </location>
</feature>
<evidence type="ECO:0000256" key="7">
    <source>
        <dbReference type="SAM" id="Phobius"/>
    </source>
</evidence>
<name>A0A175WFB1_9PEZI</name>
<comment type="subcellular location">
    <subcellularLocation>
        <location evidence="1">Endoplasmic reticulum membrane</location>
        <topology evidence="1">Multi-pass membrane protein</topology>
    </subcellularLocation>
</comment>
<feature type="transmembrane region" description="Helical" evidence="7">
    <location>
        <begin position="253"/>
        <end position="272"/>
    </location>
</feature>
<dbReference type="UniPathway" id="UPA00378"/>
<dbReference type="PANTHER" id="PTHR12640:SF0">
    <property type="entry name" value="DOLICHYL-DIPHOSPHOOLIGOSACCHARIDE--PROTEIN GLYCOSYLTRANSFERASE SUBUNIT 2"/>
    <property type="match status" value="1"/>
</dbReference>
<dbReference type="InterPro" id="IPR008814">
    <property type="entry name" value="Swp1"/>
</dbReference>
<dbReference type="GO" id="GO:0006487">
    <property type="term" value="P:protein N-linked glycosylation"/>
    <property type="evidence" value="ECO:0007669"/>
    <property type="project" value="TreeGrafter"/>
</dbReference>
<dbReference type="InterPro" id="IPR056790">
    <property type="entry name" value="Ribophorin_II_C"/>
</dbReference>
<keyword evidence="4" id="KW-0256">Endoplasmic reticulum</keyword>
<feature type="transmembrane region" description="Helical" evidence="7">
    <location>
        <begin position="189"/>
        <end position="212"/>
    </location>
</feature>
<dbReference type="AlphaFoldDB" id="A0A175WFB1"/>
<keyword evidence="6 7" id="KW-0472">Membrane</keyword>
<keyword evidence="5 7" id="KW-1133">Transmembrane helix</keyword>
<evidence type="ECO:0000259" key="9">
    <source>
        <dbReference type="Pfam" id="PF25147"/>
    </source>
</evidence>
<dbReference type="GO" id="GO:0008250">
    <property type="term" value="C:oligosaccharyltransferase complex"/>
    <property type="evidence" value="ECO:0007669"/>
    <property type="project" value="InterPro"/>
</dbReference>
<protein>
    <submittedName>
        <fullName evidence="10">Dolichyl-diphosphooligosaccharide--protein glycosyltransferase subunit 2</fullName>
    </submittedName>
</protein>
<gene>
    <name evidence="10" type="ORF">MMYC01_201796</name>
</gene>
<feature type="signal peptide" evidence="8">
    <location>
        <begin position="1"/>
        <end position="21"/>
    </location>
</feature>
<evidence type="ECO:0000256" key="6">
    <source>
        <dbReference type="ARBA" id="ARBA00023136"/>
    </source>
</evidence>
<feature type="transmembrane region" description="Helical" evidence="7">
    <location>
        <begin position="224"/>
        <end position="247"/>
    </location>
</feature>
<keyword evidence="3 8" id="KW-0732">Signal</keyword>
<keyword evidence="11" id="KW-1185">Reference proteome</keyword>
<evidence type="ECO:0000313" key="10">
    <source>
        <dbReference type="EMBL" id="KXX82252.1"/>
    </source>
</evidence>